<proteinExistence type="predicted"/>
<gene>
    <name evidence="2" type="ORF">RRG08_054348</name>
</gene>
<protein>
    <submittedName>
        <fullName evidence="2">Uncharacterized protein</fullName>
    </submittedName>
</protein>
<evidence type="ECO:0000313" key="2">
    <source>
        <dbReference type="EMBL" id="KAK3799221.1"/>
    </source>
</evidence>
<keyword evidence="3" id="KW-1185">Reference proteome</keyword>
<keyword evidence="1" id="KW-0812">Transmembrane</keyword>
<reference evidence="2" key="1">
    <citation type="journal article" date="2023" name="G3 (Bethesda)">
        <title>A reference genome for the long-term kleptoplast-retaining sea slug Elysia crispata morphotype clarki.</title>
        <authorList>
            <person name="Eastman K.E."/>
            <person name="Pendleton A.L."/>
            <person name="Shaikh M.A."/>
            <person name="Suttiyut T."/>
            <person name="Ogas R."/>
            <person name="Tomko P."/>
            <person name="Gavelis G."/>
            <person name="Widhalm J.R."/>
            <person name="Wisecaver J.H."/>
        </authorList>
    </citation>
    <scope>NUCLEOTIDE SEQUENCE</scope>
    <source>
        <strain evidence="2">ECLA1</strain>
    </source>
</reference>
<accession>A0AAE1B5B5</accession>
<evidence type="ECO:0000256" key="1">
    <source>
        <dbReference type="SAM" id="Phobius"/>
    </source>
</evidence>
<organism evidence="2 3">
    <name type="scientific">Elysia crispata</name>
    <name type="common">lettuce slug</name>
    <dbReference type="NCBI Taxonomy" id="231223"/>
    <lineage>
        <taxon>Eukaryota</taxon>
        <taxon>Metazoa</taxon>
        <taxon>Spiralia</taxon>
        <taxon>Lophotrochozoa</taxon>
        <taxon>Mollusca</taxon>
        <taxon>Gastropoda</taxon>
        <taxon>Heterobranchia</taxon>
        <taxon>Euthyneura</taxon>
        <taxon>Panpulmonata</taxon>
        <taxon>Sacoglossa</taxon>
        <taxon>Placobranchoidea</taxon>
        <taxon>Plakobranchidae</taxon>
        <taxon>Elysia</taxon>
    </lineage>
</organism>
<dbReference type="AlphaFoldDB" id="A0AAE1B5B5"/>
<keyword evidence="1" id="KW-1133">Transmembrane helix</keyword>
<feature type="transmembrane region" description="Helical" evidence="1">
    <location>
        <begin position="13"/>
        <end position="30"/>
    </location>
</feature>
<keyword evidence="1" id="KW-0472">Membrane</keyword>
<evidence type="ECO:0000313" key="3">
    <source>
        <dbReference type="Proteomes" id="UP001283361"/>
    </source>
</evidence>
<dbReference type="EMBL" id="JAWDGP010000590">
    <property type="protein sequence ID" value="KAK3799221.1"/>
    <property type="molecule type" value="Genomic_DNA"/>
</dbReference>
<dbReference type="Proteomes" id="UP001283361">
    <property type="component" value="Unassembled WGS sequence"/>
</dbReference>
<name>A0AAE1B5B5_9GAST</name>
<comment type="caution">
    <text evidence="2">The sequence shown here is derived from an EMBL/GenBank/DDBJ whole genome shotgun (WGS) entry which is preliminary data.</text>
</comment>
<sequence length="130" mass="14874">MDMALKNRTESNIALHIVIYAPIVTFRTTLRMSAENQNRKYKATLQQPNLKHCVQSNILTITFTILCVSHGKSTHLHHNRQSKLRFRSFDQTPMTLELITPCAAQPVLQKLRSLQTPAVNHVLLVPHLLQ</sequence>